<dbReference type="Proteomes" id="UP001642409">
    <property type="component" value="Unassembled WGS sequence"/>
</dbReference>
<gene>
    <name evidence="1" type="ORF">HINF_LOCUS37476</name>
    <name evidence="3" type="ORF">HINF_LOCUS59420</name>
    <name evidence="4" type="ORF">HINF_LOCUS60564</name>
    <name evidence="2" type="ORF">HINF_LOCUS62197</name>
</gene>
<proteinExistence type="predicted"/>
<evidence type="ECO:0000313" key="4">
    <source>
        <dbReference type="EMBL" id="CAL6081772.1"/>
    </source>
</evidence>
<dbReference type="EMBL" id="CATOUU010000804">
    <property type="protein sequence ID" value="CAI9949831.1"/>
    <property type="molecule type" value="Genomic_DNA"/>
</dbReference>
<dbReference type="EMBL" id="CAXDID020000355">
    <property type="protein sequence ID" value="CAL6081772.1"/>
    <property type="molecule type" value="Genomic_DNA"/>
</dbReference>
<comment type="caution">
    <text evidence="2">The sequence shown here is derived from an EMBL/GenBank/DDBJ whole genome shotgun (WGS) entry which is preliminary data.</text>
</comment>
<dbReference type="AlphaFoldDB" id="A0AA86RMG2"/>
<protein>
    <submittedName>
        <fullName evidence="3">Hypothetical_protein</fullName>
    </submittedName>
</protein>
<name>A0AA86RMG2_9EUKA</name>
<evidence type="ECO:0000313" key="3">
    <source>
        <dbReference type="EMBL" id="CAL6079508.1"/>
    </source>
</evidence>
<keyword evidence="5" id="KW-1185">Reference proteome</keyword>
<evidence type="ECO:0000313" key="5">
    <source>
        <dbReference type="Proteomes" id="UP001642409"/>
    </source>
</evidence>
<reference evidence="2" key="1">
    <citation type="submission" date="2023-06" db="EMBL/GenBank/DDBJ databases">
        <authorList>
            <person name="Kurt Z."/>
        </authorList>
    </citation>
    <scope>NUCLEOTIDE SEQUENCE</scope>
</reference>
<accession>A0AA86RMG2</accession>
<evidence type="ECO:0000313" key="2">
    <source>
        <dbReference type="EMBL" id="CAI9974552.1"/>
    </source>
</evidence>
<evidence type="ECO:0000313" key="1">
    <source>
        <dbReference type="EMBL" id="CAI9949831.1"/>
    </source>
</evidence>
<organism evidence="2">
    <name type="scientific">Hexamita inflata</name>
    <dbReference type="NCBI Taxonomy" id="28002"/>
    <lineage>
        <taxon>Eukaryota</taxon>
        <taxon>Metamonada</taxon>
        <taxon>Diplomonadida</taxon>
        <taxon>Hexamitidae</taxon>
        <taxon>Hexamitinae</taxon>
        <taxon>Hexamita</taxon>
    </lineage>
</organism>
<dbReference type="EMBL" id="CATOUU010001149">
    <property type="protein sequence ID" value="CAI9974552.1"/>
    <property type="molecule type" value="Genomic_DNA"/>
</dbReference>
<reference evidence="3 5" key="2">
    <citation type="submission" date="2024-07" db="EMBL/GenBank/DDBJ databases">
        <authorList>
            <person name="Akdeniz Z."/>
        </authorList>
    </citation>
    <scope>NUCLEOTIDE SEQUENCE [LARGE SCALE GENOMIC DNA]</scope>
</reference>
<dbReference type="EMBL" id="CAXDID020000340">
    <property type="protein sequence ID" value="CAL6079508.1"/>
    <property type="molecule type" value="Genomic_DNA"/>
</dbReference>
<sequence length="113" mass="13121">MNYNQIQMQLKLIHKQQTQYCLVLAHVAAFNYSNFVQLNCYRHNSTQNQVYKFNQANPTFHSQLTSAFSCRDIDSTIIKLMISVSEDVSVDYELNLLEGELTDFECVLSDDLE</sequence>